<gene>
    <name evidence="3" type="ORF">BJ508DRAFT_109917</name>
</gene>
<dbReference type="InterPro" id="IPR011047">
    <property type="entry name" value="Quinoprotein_ADH-like_sf"/>
</dbReference>
<accession>A0A3N4I8C0</accession>
<feature type="compositionally biased region" description="Basic and acidic residues" evidence="1">
    <location>
        <begin position="650"/>
        <end position="673"/>
    </location>
</feature>
<keyword evidence="2" id="KW-0732">Signal</keyword>
<reference evidence="3 4" key="1">
    <citation type="journal article" date="2018" name="Nat. Ecol. Evol.">
        <title>Pezizomycetes genomes reveal the molecular basis of ectomycorrhizal truffle lifestyle.</title>
        <authorList>
            <person name="Murat C."/>
            <person name="Payen T."/>
            <person name="Noel B."/>
            <person name="Kuo A."/>
            <person name="Morin E."/>
            <person name="Chen J."/>
            <person name="Kohler A."/>
            <person name="Krizsan K."/>
            <person name="Balestrini R."/>
            <person name="Da Silva C."/>
            <person name="Montanini B."/>
            <person name="Hainaut M."/>
            <person name="Levati E."/>
            <person name="Barry K.W."/>
            <person name="Belfiori B."/>
            <person name="Cichocki N."/>
            <person name="Clum A."/>
            <person name="Dockter R.B."/>
            <person name="Fauchery L."/>
            <person name="Guy J."/>
            <person name="Iotti M."/>
            <person name="Le Tacon F."/>
            <person name="Lindquist E.A."/>
            <person name="Lipzen A."/>
            <person name="Malagnac F."/>
            <person name="Mello A."/>
            <person name="Molinier V."/>
            <person name="Miyauchi S."/>
            <person name="Poulain J."/>
            <person name="Riccioni C."/>
            <person name="Rubini A."/>
            <person name="Sitrit Y."/>
            <person name="Splivallo R."/>
            <person name="Traeger S."/>
            <person name="Wang M."/>
            <person name="Zifcakova L."/>
            <person name="Wipf D."/>
            <person name="Zambonelli A."/>
            <person name="Paolocci F."/>
            <person name="Nowrousian M."/>
            <person name="Ottonello S."/>
            <person name="Baldrian P."/>
            <person name="Spatafora J.W."/>
            <person name="Henrissat B."/>
            <person name="Nagy L.G."/>
            <person name="Aury J.M."/>
            <person name="Wincker P."/>
            <person name="Grigoriev I.V."/>
            <person name="Bonfante P."/>
            <person name="Martin F.M."/>
        </authorList>
    </citation>
    <scope>NUCLEOTIDE SEQUENCE [LARGE SCALE GENOMIC DNA]</scope>
    <source>
        <strain evidence="3 4">RN42</strain>
    </source>
</reference>
<dbReference type="Proteomes" id="UP000275078">
    <property type="component" value="Unassembled WGS sequence"/>
</dbReference>
<feature type="chain" id="PRO_5018241981" evidence="2">
    <location>
        <begin position="30"/>
        <end position="901"/>
    </location>
</feature>
<evidence type="ECO:0000313" key="3">
    <source>
        <dbReference type="EMBL" id="RPA81727.1"/>
    </source>
</evidence>
<dbReference type="Gene3D" id="2.130.10.10">
    <property type="entry name" value="YVTN repeat-like/Quinoprotein amine dehydrogenase"/>
    <property type="match status" value="1"/>
</dbReference>
<feature type="compositionally biased region" description="Basic and acidic residues" evidence="1">
    <location>
        <begin position="734"/>
        <end position="754"/>
    </location>
</feature>
<feature type="compositionally biased region" description="Basic and acidic residues" evidence="1">
    <location>
        <begin position="763"/>
        <end position="779"/>
    </location>
</feature>
<dbReference type="CDD" id="cd09769">
    <property type="entry name" value="Luminal_IRE1"/>
    <property type="match status" value="1"/>
</dbReference>
<dbReference type="OrthoDB" id="63989at2759"/>
<feature type="signal peptide" evidence="2">
    <location>
        <begin position="1"/>
        <end position="29"/>
    </location>
</feature>
<organism evidence="3 4">
    <name type="scientific">Ascobolus immersus RN42</name>
    <dbReference type="NCBI Taxonomy" id="1160509"/>
    <lineage>
        <taxon>Eukaryota</taxon>
        <taxon>Fungi</taxon>
        <taxon>Dikarya</taxon>
        <taxon>Ascomycota</taxon>
        <taxon>Pezizomycotina</taxon>
        <taxon>Pezizomycetes</taxon>
        <taxon>Pezizales</taxon>
        <taxon>Ascobolaceae</taxon>
        <taxon>Ascobolus</taxon>
    </lineage>
</organism>
<protein>
    <submittedName>
        <fullName evidence="3">Uncharacterized protein</fullName>
    </submittedName>
</protein>
<evidence type="ECO:0000256" key="1">
    <source>
        <dbReference type="SAM" id="MobiDB-lite"/>
    </source>
</evidence>
<proteinExistence type="predicted"/>
<feature type="compositionally biased region" description="Basic residues" evidence="1">
    <location>
        <begin position="809"/>
        <end position="826"/>
    </location>
</feature>
<feature type="region of interest" description="Disordered" evidence="1">
    <location>
        <begin position="630"/>
        <end position="840"/>
    </location>
</feature>
<evidence type="ECO:0000256" key="2">
    <source>
        <dbReference type="SAM" id="SignalP"/>
    </source>
</evidence>
<feature type="compositionally biased region" description="Basic and acidic residues" evidence="1">
    <location>
        <begin position="67"/>
        <end position="82"/>
    </location>
</feature>
<name>A0A3N4I8C0_ASCIM</name>
<dbReference type="SUPFAM" id="SSF50998">
    <property type="entry name" value="Quinoprotein alcohol dehydrogenase-like"/>
    <property type="match status" value="1"/>
</dbReference>
<sequence>MDHFNHHNQPRWLALLLLGLACLQAFVLAAEYNNPSSGSKGAKAGIDNLQFERARQVQKPYQAVSSHSERDGSTPEIHEEGQGRGAVVATVAPDLMGYVAGGMDNRGLRKRSMEGGLSSYGGDGVIGDMVASRDINDWEVEDMVLLATVDGALHARSRQTGQALWDLHSETPVVQTIDHRDLAGLKKAGRGSTDGDDLVWIVEPVQDGGLYFFSPMNGLNNVGLSVKKLVDNAPFNPPDSDRVFNGEKKTVTYALDTANGNVANVYSTGGSAMVMDVNCKANDLDPLEDDHVQAHGGYRKKSKTILVGRTEYTVTIQDKRTSELLWTIKYAEWGPNNGDQDLAKQHATSLDNRYILSLTDGTFMGFEQHGDGDIHRSRSKAYYKAKFTTPVVRVFDVVRSMDKESELADYLILPQPKPPMDIAQAEAQSHKTFVNSTPDKNGWFAMTGVNFPFSAAPAKMAKWYNMKERWNPNLLRENKSLIIGLHDTVGFAPHIHDHQGSKRPTIDAGDENNTRHVPSRRNSNAVGQKEGEPPSESLYPGNYEPALLGRSRVLNLAKYNLIDLLVVLPILGIVAYMYLSQRKLMQRVLDNERVNRNIPTTINTINIQDGRIVQNHQPMVIPKMHLDVDSTGRPRLESPVPSPIVPDSVIAERREEEEREKAEKKRIVRRSDEPESDGLPVGIPPPPAIVVDKPLPSPPAEEPEVSTPQPRAETQPIVFQTEEDLPSTPASTPKLEKIETEIAEEIRNVVKEEGETTPTIDQPEIKPGKVRFGDLEFSSHKQSASPQPEFKKLSEDGSTQPSDPESVPKRKKTHRGQRGGARKKKKDPALDKNQQQPQNGVVGAADTIAEAKNIATLPINVNALRDVAQEGVRVEDGTLLIGNLRVFPNEVIGKLLCLQVI</sequence>
<dbReference type="InterPro" id="IPR015943">
    <property type="entry name" value="WD40/YVTN_repeat-like_dom_sf"/>
</dbReference>
<dbReference type="EMBL" id="ML119677">
    <property type="protein sequence ID" value="RPA81727.1"/>
    <property type="molecule type" value="Genomic_DNA"/>
</dbReference>
<dbReference type="AlphaFoldDB" id="A0A3N4I8C0"/>
<feature type="region of interest" description="Disordered" evidence="1">
    <location>
        <begin position="57"/>
        <end position="84"/>
    </location>
</feature>
<feature type="region of interest" description="Disordered" evidence="1">
    <location>
        <begin position="494"/>
        <end position="540"/>
    </location>
</feature>
<keyword evidence="4" id="KW-1185">Reference proteome</keyword>
<dbReference type="STRING" id="1160509.A0A3N4I8C0"/>
<evidence type="ECO:0000313" key="4">
    <source>
        <dbReference type="Proteomes" id="UP000275078"/>
    </source>
</evidence>